<name>A0A645BUF7_9ZZZZ</name>
<dbReference type="EMBL" id="VSSQ01022153">
    <property type="protein sequence ID" value="MPM68251.1"/>
    <property type="molecule type" value="Genomic_DNA"/>
</dbReference>
<evidence type="ECO:0000256" key="1">
    <source>
        <dbReference type="SAM" id="Phobius"/>
    </source>
</evidence>
<dbReference type="GO" id="GO:0015501">
    <property type="term" value="F:glutamate:sodium symporter activity"/>
    <property type="evidence" value="ECO:0007669"/>
    <property type="project" value="InterPro"/>
</dbReference>
<keyword evidence="1" id="KW-0472">Membrane</keyword>
<feature type="transmembrane region" description="Helical" evidence="1">
    <location>
        <begin position="270"/>
        <end position="290"/>
    </location>
</feature>
<protein>
    <recommendedName>
        <fullName evidence="3">Sodium/glutamate symporter</fullName>
    </recommendedName>
</protein>
<dbReference type="GO" id="GO:0015813">
    <property type="term" value="P:L-glutamate transmembrane transport"/>
    <property type="evidence" value="ECO:0007669"/>
    <property type="project" value="InterPro"/>
</dbReference>
<dbReference type="InterPro" id="IPR004445">
    <property type="entry name" value="GltS"/>
</dbReference>
<feature type="transmembrane region" description="Helical" evidence="1">
    <location>
        <begin position="20"/>
        <end position="41"/>
    </location>
</feature>
<keyword evidence="1" id="KW-1133">Transmembrane helix</keyword>
<dbReference type="PANTHER" id="PTHR36178">
    <property type="entry name" value="SLR0625 PROTEIN"/>
    <property type="match status" value="1"/>
</dbReference>
<dbReference type="PANTHER" id="PTHR36178:SF1">
    <property type="entry name" value="SODIUM_GLUTAMATE SYMPORTER"/>
    <property type="match status" value="1"/>
</dbReference>
<comment type="caution">
    <text evidence="2">The sequence shown here is derived from an EMBL/GenBank/DDBJ whole genome shotgun (WGS) entry which is preliminary data.</text>
</comment>
<feature type="transmembrane region" description="Helical" evidence="1">
    <location>
        <begin position="78"/>
        <end position="98"/>
    </location>
</feature>
<proteinExistence type="predicted"/>
<feature type="transmembrane region" description="Helical" evidence="1">
    <location>
        <begin position="146"/>
        <end position="164"/>
    </location>
</feature>
<feature type="transmembrane region" description="Helical" evidence="1">
    <location>
        <begin position="53"/>
        <end position="72"/>
    </location>
</feature>
<feature type="transmembrane region" description="Helical" evidence="1">
    <location>
        <begin position="330"/>
        <end position="347"/>
    </location>
</feature>
<gene>
    <name evidence="2" type="ORF">SDC9_115182</name>
</gene>
<keyword evidence="1" id="KW-0812">Transmembrane</keyword>
<accession>A0A645BUF7</accession>
<organism evidence="2">
    <name type="scientific">bioreactor metagenome</name>
    <dbReference type="NCBI Taxonomy" id="1076179"/>
    <lineage>
        <taxon>unclassified sequences</taxon>
        <taxon>metagenomes</taxon>
        <taxon>ecological metagenomes</taxon>
    </lineage>
</organism>
<dbReference type="GO" id="GO:0016020">
    <property type="term" value="C:membrane"/>
    <property type="evidence" value="ECO:0007669"/>
    <property type="project" value="InterPro"/>
</dbReference>
<evidence type="ECO:0008006" key="3">
    <source>
        <dbReference type="Google" id="ProtNLM"/>
    </source>
</evidence>
<sequence>MNEVKGRVGSIWAYAQLGMLLQWSIAGLFGLLVLSVVWPNLNPAFGIMLPTGFYGGHGTAAAIGAAFNNLGWEDATSLGMTTATVGIVLAIVVGLMFIKMAARRGDTCFIKDFSELPHDLRTGLIPKERRESAGESTTSSIAVDSLAFHLAFIFVIAFLGYLISVGVKSYAPKLELPVFSCAFIVGLMSKKIFDKTGVTEYICPQQTNKLSGTFTDLLVAFGVASIKMSVVIKYATPLILLIVFGVVLVWGITFYLGRRLSRTYWFERSIFAWGWWTGTMAMGLALLRIVDPKMQSKVVDDYALAYLPIAPVEILLITFVPVLFVNGFGLWLLLGALALSVVIMLIAQKFKWWMPVKK</sequence>
<dbReference type="AlphaFoldDB" id="A0A645BUF7"/>
<reference evidence="2" key="1">
    <citation type="submission" date="2019-08" db="EMBL/GenBank/DDBJ databases">
        <authorList>
            <person name="Kucharzyk K."/>
            <person name="Murdoch R.W."/>
            <person name="Higgins S."/>
            <person name="Loffler F."/>
        </authorList>
    </citation>
    <scope>NUCLEOTIDE SEQUENCE</scope>
</reference>
<feature type="transmembrane region" description="Helical" evidence="1">
    <location>
        <begin position="302"/>
        <end position="324"/>
    </location>
</feature>
<feature type="transmembrane region" description="Helical" evidence="1">
    <location>
        <begin position="238"/>
        <end position="258"/>
    </location>
</feature>
<evidence type="ECO:0000313" key="2">
    <source>
        <dbReference type="EMBL" id="MPM68251.1"/>
    </source>
</evidence>